<gene>
    <name evidence="2" type="ORF">GCM10017668_00260</name>
    <name evidence="3" type="ORF">GCM10017668_69590</name>
</gene>
<evidence type="ECO:0000256" key="1">
    <source>
        <dbReference type="SAM" id="MobiDB-lite"/>
    </source>
</evidence>
<name>A0A7G1NU56_9ACTN</name>
<dbReference type="EMBL" id="AP023439">
    <property type="protein sequence ID" value="BCL25116.1"/>
    <property type="molecule type" value="Genomic_DNA"/>
</dbReference>
<feature type="region of interest" description="Disordered" evidence="1">
    <location>
        <begin position="134"/>
        <end position="158"/>
    </location>
</feature>
<organism evidence="3 4">
    <name type="scientific">Streptomyces tuirus</name>
    <dbReference type="NCBI Taxonomy" id="68278"/>
    <lineage>
        <taxon>Bacteria</taxon>
        <taxon>Bacillati</taxon>
        <taxon>Actinomycetota</taxon>
        <taxon>Actinomycetes</taxon>
        <taxon>Kitasatosporales</taxon>
        <taxon>Streptomycetaceae</taxon>
        <taxon>Streptomyces</taxon>
    </lineage>
</organism>
<dbReference type="Proteomes" id="UP000516373">
    <property type="component" value="Chromosome"/>
</dbReference>
<evidence type="ECO:0000313" key="2">
    <source>
        <dbReference type="EMBL" id="BCL18183.1"/>
    </source>
</evidence>
<dbReference type="KEGG" id="stui:GCM10017668_00260"/>
<dbReference type="KEGG" id="stui:GCM10017668_69590"/>
<reference evidence="3" key="2">
    <citation type="submission" date="2020-09" db="EMBL/GenBank/DDBJ databases">
        <authorList>
            <person name="Sun Q."/>
            <person name="Ohkuma M."/>
        </authorList>
    </citation>
    <scope>NUCLEOTIDE SEQUENCE</scope>
    <source>
        <strain evidence="3">JCM 4255</strain>
    </source>
</reference>
<feature type="compositionally biased region" description="Low complexity" evidence="1">
    <location>
        <begin position="141"/>
        <end position="153"/>
    </location>
</feature>
<protein>
    <submittedName>
        <fullName evidence="3">Uncharacterized protein</fullName>
    </submittedName>
</protein>
<reference evidence="3 4" key="1">
    <citation type="journal article" date="2014" name="Int. J. Syst. Evol. Microbiol.">
        <title>Complete genome sequence of Corynebacterium casei LMG S-19264T (=DSM 44701T), isolated from a smear-ripened cheese.</title>
        <authorList>
            <consortium name="US DOE Joint Genome Institute (JGI-PGF)"/>
            <person name="Walter F."/>
            <person name="Albersmeier A."/>
            <person name="Kalinowski J."/>
            <person name="Ruckert C."/>
        </authorList>
    </citation>
    <scope>NUCLEOTIDE SEQUENCE [LARGE SCALE GENOMIC DNA]</scope>
    <source>
        <strain evidence="3 4">JCM 4255</strain>
    </source>
</reference>
<dbReference type="EMBL" id="AP023439">
    <property type="protein sequence ID" value="BCL18183.1"/>
    <property type="molecule type" value="Genomic_DNA"/>
</dbReference>
<proteinExistence type="predicted"/>
<accession>A0A7G1NU56</accession>
<evidence type="ECO:0000313" key="4">
    <source>
        <dbReference type="Proteomes" id="UP000516373"/>
    </source>
</evidence>
<sequence length="222" mass="24184">MTGDRSVSADFGIKMFPDPSVEVGDRGWWVGVVGCEVGTDAGLAPAVLLSGLFVQLGIELGKQGFEFAARPRQRPRRPRGDREIRHLLAYGREFRGDRPYKLELLARVGGMTPSGMRTAYTSSEIQTVARQVGRAPDGCRSRPQAAPEPARPAAPRRPVDFDDEARAVRCQVPLWAAAAPRRIPGSGVPALTRSAEVATRQQGYFSGQIPNRGSGGPFWRFQ</sequence>
<evidence type="ECO:0000313" key="3">
    <source>
        <dbReference type="EMBL" id="BCL25116.1"/>
    </source>
</evidence>
<dbReference type="AlphaFoldDB" id="A0A7G1NU56"/>